<name>A0A8S1GRS8_9PELO</name>
<keyword evidence="3" id="KW-1185">Reference proteome</keyword>
<dbReference type="AlphaFoldDB" id="A0A8S1GRS8"/>
<evidence type="ECO:0000313" key="2">
    <source>
        <dbReference type="EMBL" id="CAD6186156.1"/>
    </source>
</evidence>
<evidence type="ECO:0000313" key="3">
    <source>
        <dbReference type="Proteomes" id="UP000835052"/>
    </source>
</evidence>
<accession>A0A8S1GRS8</accession>
<evidence type="ECO:0000256" key="1">
    <source>
        <dbReference type="SAM" id="Phobius"/>
    </source>
</evidence>
<feature type="transmembrane region" description="Helical" evidence="1">
    <location>
        <begin position="92"/>
        <end position="112"/>
    </location>
</feature>
<dbReference type="EMBL" id="CAJGYM010000004">
    <property type="protein sequence ID" value="CAD6186156.1"/>
    <property type="molecule type" value="Genomic_DNA"/>
</dbReference>
<reference evidence="2" key="1">
    <citation type="submission" date="2020-10" db="EMBL/GenBank/DDBJ databases">
        <authorList>
            <person name="Kikuchi T."/>
        </authorList>
    </citation>
    <scope>NUCLEOTIDE SEQUENCE</scope>
    <source>
        <strain evidence="2">NKZ352</strain>
    </source>
</reference>
<feature type="transmembrane region" description="Helical" evidence="1">
    <location>
        <begin position="68"/>
        <end position="86"/>
    </location>
</feature>
<comment type="caution">
    <text evidence="2">The sequence shown here is derived from an EMBL/GenBank/DDBJ whole genome shotgun (WGS) entry which is preliminary data.</text>
</comment>
<keyword evidence="1" id="KW-1133">Transmembrane helix</keyword>
<keyword evidence="1" id="KW-0472">Membrane</keyword>
<organism evidence="2 3">
    <name type="scientific">Caenorhabditis auriculariae</name>
    <dbReference type="NCBI Taxonomy" id="2777116"/>
    <lineage>
        <taxon>Eukaryota</taxon>
        <taxon>Metazoa</taxon>
        <taxon>Ecdysozoa</taxon>
        <taxon>Nematoda</taxon>
        <taxon>Chromadorea</taxon>
        <taxon>Rhabditida</taxon>
        <taxon>Rhabditina</taxon>
        <taxon>Rhabditomorpha</taxon>
        <taxon>Rhabditoidea</taxon>
        <taxon>Rhabditidae</taxon>
        <taxon>Peloderinae</taxon>
        <taxon>Caenorhabditis</taxon>
    </lineage>
</organism>
<dbReference type="Proteomes" id="UP000835052">
    <property type="component" value="Unassembled WGS sequence"/>
</dbReference>
<protein>
    <submittedName>
        <fullName evidence="2">Uncharacterized protein</fullName>
    </submittedName>
</protein>
<proteinExistence type="predicted"/>
<gene>
    <name evidence="2" type="ORF">CAUJ_LOCUS2075</name>
</gene>
<keyword evidence="1" id="KW-0812">Transmembrane</keyword>
<sequence length="142" mass="16601">MFFFRVLFSFFPQLLIIDYQLFHLTTFNYYLRLNKSSGCGDGVPAPQRLPGWPTAGGTRTETHAEKRYLTLIFFRLFFFHSLWLYFFSRVSLLLLLITIIINISINSLLFLIDSYSQIFVEKVLKASPKIPLLITFISVQES</sequence>